<dbReference type="SUPFAM" id="SSF55681">
    <property type="entry name" value="Class II aaRS and biotin synthetases"/>
    <property type="match status" value="1"/>
</dbReference>
<dbReference type="Proteomes" id="UP000269396">
    <property type="component" value="Unassembled WGS sequence"/>
</dbReference>
<dbReference type="Pfam" id="PF00458">
    <property type="entry name" value="WHEP-TRS"/>
    <property type="match status" value="1"/>
</dbReference>
<dbReference type="GO" id="GO:0070150">
    <property type="term" value="P:mitochondrial glycyl-tRNA aminoacylation"/>
    <property type="evidence" value="ECO:0007669"/>
    <property type="project" value="TreeGrafter"/>
</dbReference>
<dbReference type="SMART" id="SM00991">
    <property type="entry name" value="WHEP-TRS"/>
    <property type="match status" value="1"/>
</dbReference>
<organism evidence="1 2">
    <name type="scientific">Schistosoma mattheei</name>
    <dbReference type="NCBI Taxonomy" id="31246"/>
    <lineage>
        <taxon>Eukaryota</taxon>
        <taxon>Metazoa</taxon>
        <taxon>Spiralia</taxon>
        <taxon>Lophotrochozoa</taxon>
        <taxon>Platyhelminthes</taxon>
        <taxon>Trematoda</taxon>
        <taxon>Digenea</taxon>
        <taxon>Strigeidida</taxon>
        <taxon>Schistosomatoidea</taxon>
        <taxon>Schistosomatidae</taxon>
        <taxon>Schistosoma</taxon>
    </lineage>
</organism>
<dbReference type="Gene3D" id="1.10.287.10">
    <property type="entry name" value="S15/NS1, RNA-binding"/>
    <property type="match status" value="1"/>
</dbReference>
<dbReference type="PANTHER" id="PTHR10745">
    <property type="entry name" value="GLYCYL-TRNA SYNTHETASE/DNA POLYMERASE SUBUNIT GAMMA-2"/>
    <property type="match status" value="1"/>
</dbReference>
<dbReference type="InterPro" id="IPR027031">
    <property type="entry name" value="Gly-tRNA_synthase/POLG2"/>
</dbReference>
<dbReference type="STRING" id="31246.A0A183NLS9"/>
<dbReference type="SUPFAM" id="SSF47060">
    <property type="entry name" value="S15/NS1 RNA-binding domain"/>
    <property type="match status" value="1"/>
</dbReference>
<evidence type="ECO:0000313" key="1">
    <source>
        <dbReference type="EMBL" id="VDO91573.1"/>
    </source>
</evidence>
<dbReference type="PROSITE" id="PS51185">
    <property type="entry name" value="WHEP_TRS_2"/>
    <property type="match status" value="1"/>
</dbReference>
<keyword evidence="2" id="KW-1185">Reference proteome</keyword>
<proteinExistence type="predicted"/>
<name>A0A183NLS9_9TREM</name>
<sequence>MSFVLFWRVHQKCFANNPCKLALCLPKITLRLITGGVHSAQIRNMNGVTDIDSLRAKVRDQGDIVRRLKEEKASDSALKEAISALKAYKKALDDKEIELSPKDPSFDRGKLEDLLKQKFFYDQSFSIYGGIQGLYDYGPMGCAMKANLLSAWRQFFILEDHLLEVDYSMLTPEPVLQASGHVDRFTDLMVKDVKTGDCFRADHLVKSALEAKKCNKKTPENEKQEIDKIILQKLSYIRIVEAITTSLVVRQIKIFFRGCILLSCGYFKNADLYFCKSSSCISAGQLWGRRATPNYTSF</sequence>
<dbReference type="GO" id="GO:0004820">
    <property type="term" value="F:glycine-tRNA ligase activity"/>
    <property type="evidence" value="ECO:0007669"/>
    <property type="project" value="TreeGrafter"/>
</dbReference>
<dbReference type="EMBL" id="UZAL01004959">
    <property type="protein sequence ID" value="VDO91573.1"/>
    <property type="molecule type" value="Genomic_DNA"/>
</dbReference>
<dbReference type="GO" id="GO:0005524">
    <property type="term" value="F:ATP binding"/>
    <property type="evidence" value="ECO:0007669"/>
    <property type="project" value="InterPro"/>
</dbReference>
<dbReference type="Gene3D" id="3.30.930.10">
    <property type="entry name" value="Bira Bifunctional Protein, Domain 2"/>
    <property type="match status" value="1"/>
</dbReference>
<dbReference type="AlphaFoldDB" id="A0A183NLS9"/>
<dbReference type="InterPro" id="IPR009068">
    <property type="entry name" value="uS15_NS1_RNA-bd_sf"/>
</dbReference>
<accession>A0A183NLS9</accession>
<dbReference type="GO" id="GO:0005739">
    <property type="term" value="C:mitochondrion"/>
    <property type="evidence" value="ECO:0007669"/>
    <property type="project" value="TreeGrafter"/>
</dbReference>
<dbReference type="PANTHER" id="PTHR10745:SF0">
    <property type="entry name" value="GLYCINE--TRNA LIGASE"/>
    <property type="match status" value="1"/>
</dbReference>
<evidence type="ECO:0000313" key="2">
    <source>
        <dbReference type="Proteomes" id="UP000269396"/>
    </source>
</evidence>
<dbReference type="PROSITE" id="PS00762">
    <property type="entry name" value="WHEP_TRS_1"/>
    <property type="match status" value="1"/>
</dbReference>
<gene>
    <name evidence="1" type="ORF">SMTD_LOCUS3064</name>
</gene>
<protein>
    <submittedName>
        <fullName evidence="1">Uncharacterized protein</fullName>
    </submittedName>
</protein>
<dbReference type="InterPro" id="IPR045864">
    <property type="entry name" value="aa-tRNA-synth_II/BPL/LPL"/>
</dbReference>
<dbReference type="InterPro" id="IPR000738">
    <property type="entry name" value="WHEP-TRS_dom"/>
</dbReference>
<reference evidence="1 2" key="1">
    <citation type="submission" date="2018-11" db="EMBL/GenBank/DDBJ databases">
        <authorList>
            <consortium name="Pathogen Informatics"/>
        </authorList>
    </citation>
    <scope>NUCLEOTIDE SEQUENCE [LARGE SCALE GENOMIC DNA]</scope>
    <source>
        <strain>Denwood</strain>
        <strain evidence="2">Zambia</strain>
    </source>
</reference>